<dbReference type="Proteomes" id="UP000706151">
    <property type="component" value="Unassembled WGS sequence"/>
</dbReference>
<proteinExistence type="predicted"/>
<accession>A0A935TEP0</accession>
<feature type="signal peptide" evidence="1">
    <location>
        <begin position="1"/>
        <end position="23"/>
    </location>
</feature>
<evidence type="ECO:0000313" key="3">
    <source>
        <dbReference type="Proteomes" id="UP000706151"/>
    </source>
</evidence>
<protein>
    <recommendedName>
        <fullName evidence="4">Pilus assembly protein PilY</fullName>
    </recommendedName>
</protein>
<evidence type="ECO:0000313" key="2">
    <source>
        <dbReference type="EMBL" id="MBK7954952.1"/>
    </source>
</evidence>
<feature type="chain" id="PRO_5038084293" description="Pilus assembly protein PilY" evidence="1">
    <location>
        <begin position="24"/>
        <end position="528"/>
    </location>
</feature>
<organism evidence="2 3">
    <name type="scientific">Candidatus Accumulibacter affinis</name>
    <dbReference type="NCBI Taxonomy" id="2954384"/>
    <lineage>
        <taxon>Bacteria</taxon>
        <taxon>Pseudomonadati</taxon>
        <taxon>Pseudomonadota</taxon>
        <taxon>Betaproteobacteria</taxon>
        <taxon>Candidatus Accumulibacter</taxon>
    </lineage>
</organism>
<gene>
    <name evidence="2" type="ORF">IPK02_13895</name>
</gene>
<dbReference type="AlphaFoldDB" id="A0A935TEP0"/>
<comment type="caution">
    <text evidence="2">The sequence shown here is derived from an EMBL/GenBank/DDBJ whole genome shotgun (WGS) entry which is preliminary data.</text>
</comment>
<reference evidence="2 3" key="1">
    <citation type="submission" date="2020-10" db="EMBL/GenBank/DDBJ databases">
        <title>Connecting structure to function with the recovery of over 1000 high-quality activated sludge metagenome-assembled genomes encoding full-length rRNA genes using long-read sequencing.</title>
        <authorList>
            <person name="Singleton C.M."/>
            <person name="Petriglieri F."/>
            <person name="Kristensen J.M."/>
            <person name="Kirkegaard R.H."/>
            <person name="Michaelsen T.Y."/>
            <person name="Andersen M.H."/>
            <person name="Karst S.M."/>
            <person name="Dueholm M.S."/>
            <person name="Nielsen P.H."/>
            <person name="Albertsen M."/>
        </authorList>
    </citation>
    <scope>NUCLEOTIDE SEQUENCE [LARGE SCALE GENOMIC DNA]</scope>
    <source>
        <strain evidence="2">Fred_18-Q3-R57-64_BAT3C.720</strain>
    </source>
</reference>
<name>A0A935TEP0_9PROT</name>
<evidence type="ECO:0008006" key="4">
    <source>
        <dbReference type="Google" id="ProtNLM"/>
    </source>
</evidence>
<keyword evidence="1" id="KW-0732">Signal</keyword>
<evidence type="ECO:0000256" key="1">
    <source>
        <dbReference type="SAM" id="SignalP"/>
    </source>
</evidence>
<dbReference type="EMBL" id="JADJOT010000009">
    <property type="protein sequence ID" value="MBK7954952.1"/>
    <property type="molecule type" value="Genomic_DNA"/>
</dbReference>
<sequence>MKVRGLIAATQTLLALLAFGVQAASTELATAPLSGASEIQIFPNILFVLDDSGSMNLDALPDWALGAPLYRGRNSGFNGIAYNPSVLYSAPSYFTATGLADTTTYPGQTSLESNAWAAVIKDGYNRQAGSIDLRRNAFYYTTIAGEYCADQALRKCQAASAASSDHPYPANLRWCNSAEAALAATPADGACRATQTDTTYKHARTPEPHSSQLTIAVAGSVSSIKVDGQEILSTSITSKQPAALATSIVEAIEACKFGLVGNCQVVGYRASEANNVVTIIAPAARENTTPVLTQVGSIVASKFGRWGENKAPGDVRLTVITDSVVSYPKADTRTDCGGIGVTTCSYDQEMANYANWSAYYRTRMAAMKTASSLSFAKIDETRRVGYMSINNGAGSDFLNIAEFTPQQKKEWYDKLFAAVPGPDVTPLRAALSKAGHLYAGKYNGSQLNNVDVHDPVQYYCQKNTTILSTDGYWNQDAGFKLDGTALGDQDGSAERPQYDGGAPQEYQVISQIKQIKTPTWATQRQMKT</sequence>